<gene>
    <name evidence="2" type="ORF">L202_02478</name>
</gene>
<accession>A0A1E3I104</accession>
<dbReference type="STRING" id="1295533.A0A1E3I104"/>
<reference evidence="2 3" key="1">
    <citation type="submission" date="2016-06" db="EMBL/GenBank/DDBJ databases">
        <title>Evolution of pathogenesis and genome organization in the Tremellales.</title>
        <authorList>
            <person name="Cuomo C."/>
            <person name="Litvintseva A."/>
            <person name="Heitman J."/>
            <person name="Chen Y."/>
            <person name="Sun S."/>
            <person name="Springer D."/>
            <person name="Dromer F."/>
            <person name="Young S."/>
            <person name="Zeng Q."/>
            <person name="Chapman S."/>
            <person name="Gujja S."/>
            <person name="Saif S."/>
            <person name="Birren B."/>
        </authorList>
    </citation>
    <scope>NUCLEOTIDE SEQUENCE [LARGE SCALE GENOMIC DNA]</scope>
    <source>
        <strain evidence="2 3">CBS 6039</strain>
    </source>
</reference>
<proteinExistence type="predicted"/>
<feature type="region of interest" description="Disordered" evidence="1">
    <location>
        <begin position="1"/>
        <end position="27"/>
    </location>
</feature>
<dbReference type="GeneID" id="30153787"/>
<dbReference type="RefSeq" id="XP_018996507.1">
    <property type="nucleotide sequence ID" value="XM_019136104.1"/>
</dbReference>
<sequence length="284" mass="31909">MASLQTASRHTGGHGSKRKRSLQKRESVANSALQAVLRLVGLGDAKSKSDLGIDKWLEPNDDGTPFLDGPDGQRLWRPDWYAKESEATSEPFEDPSFYFDTMDPSDPSTIPTPLTPLEQIRLAKQNEGLGILLQSLSEAVKNAVSAEAQDVFKPNPKMLWDELYTLYSQTIGNRISQLYSTLWWTRVPLGANPLPFLGDGDLHERANVVKRVEKRLDSVKKFYQDHYDDSPLGRCREGVALKPAFVTSDLTFNTLFFIKRNEGLHGLSEEEFDAYRDLCSGTQQ</sequence>
<organism evidence="2 3">
    <name type="scientific">Cryptococcus amylolentus CBS 6039</name>
    <dbReference type="NCBI Taxonomy" id="1295533"/>
    <lineage>
        <taxon>Eukaryota</taxon>
        <taxon>Fungi</taxon>
        <taxon>Dikarya</taxon>
        <taxon>Basidiomycota</taxon>
        <taxon>Agaricomycotina</taxon>
        <taxon>Tremellomycetes</taxon>
        <taxon>Tremellales</taxon>
        <taxon>Cryptococcaceae</taxon>
        <taxon>Cryptococcus</taxon>
    </lineage>
</organism>
<evidence type="ECO:0000256" key="1">
    <source>
        <dbReference type="SAM" id="MobiDB-lite"/>
    </source>
</evidence>
<comment type="caution">
    <text evidence="2">The sequence shown here is derived from an EMBL/GenBank/DDBJ whole genome shotgun (WGS) entry which is preliminary data.</text>
</comment>
<dbReference type="EMBL" id="AWGJ01000003">
    <property type="protein sequence ID" value="ODN82188.1"/>
    <property type="molecule type" value="Genomic_DNA"/>
</dbReference>
<evidence type="ECO:0000313" key="2">
    <source>
        <dbReference type="EMBL" id="ODN82188.1"/>
    </source>
</evidence>
<dbReference type="AlphaFoldDB" id="A0A1E3I104"/>
<name>A0A1E3I104_9TREE</name>
<keyword evidence="3" id="KW-1185">Reference proteome</keyword>
<dbReference type="Proteomes" id="UP000094065">
    <property type="component" value="Unassembled WGS sequence"/>
</dbReference>
<evidence type="ECO:0000313" key="3">
    <source>
        <dbReference type="Proteomes" id="UP000094065"/>
    </source>
</evidence>
<feature type="compositionally biased region" description="Basic residues" evidence="1">
    <location>
        <begin position="11"/>
        <end position="22"/>
    </location>
</feature>
<dbReference type="OrthoDB" id="2595858at2759"/>
<protein>
    <submittedName>
        <fullName evidence="2">Uncharacterized protein</fullName>
    </submittedName>
</protein>